<evidence type="ECO:0000256" key="1">
    <source>
        <dbReference type="ARBA" id="ARBA00004196"/>
    </source>
</evidence>
<keyword evidence="8" id="KW-1185">Reference proteome</keyword>
<dbReference type="InterPro" id="IPR051313">
    <property type="entry name" value="Bact_iron-sidero_bind"/>
</dbReference>
<comment type="similarity">
    <text evidence="2">Belongs to the bacterial solute-binding protein 8 family.</text>
</comment>
<dbReference type="Pfam" id="PF01497">
    <property type="entry name" value="Peripla_BP_2"/>
    <property type="match status" value="1"/>
</dbReference>
<evidence type="ECO:0000256" key="5">
    <source>
        <dbReference type="SAM" id="SignalP"/>
    </source>
</evidence>
<dbReference type="PANTHER" id="PTHR30532">
    <property type="entry name" value="IRON III DICITRATE-BINDING PERIPLASMIC PROTEIN"/>
    <property type="match status" value="1"/>
</dbReference>
<evidence type="ECO:0000256" key="4">
    <source>
        <dbReference type="ARBA" id="ARBA00022729"/>
    </source>
</evidence>
<dbReference type="Proteomes" id="UP001250214">
    <property type="component" value="Unassembled WGS sequence"/>
</dbReference>
<dbReference type="CDD" id="cd01146">
    <property type="entry name" value="FhuD"/>
    <property type="match status" value="1"/>
</dbReference>
<feature type="domain" description="Fe/B12 periplasmic-binding" evidence="6">
    <location>
        <begin position="65"/>
        <end position="333"/>
    </location>
</feature>
<dbReference type="Gene3D" id="3.40.50.1980">
    <property type="entry name" value="Nitrogenase molybdenum iron protein domain"/>
    <property type="match status" value="2"/>
</dbReference>
<evidence type="ECO:0000256" key="3">
    <source>
        <dbReference type="ARBA" id="ARBA00022448"/>
    </source>
</evidence>
<dbReference type="SUPFAM" id="SSF53807">
    <property type="entry name" value="Helical backbone' metal receptor"/>
    <property type="match status" value="1"/>
</dbReference>
<comment type="subcellular location">
    <subcellularLocation>
        <location evidence="1">Cell envelope</location>
    </subcellularLocation>
</comment>
<dbReference type="EMBL" id="JAVLVT010000005">
    <property type="protein sequence ID" value="MDS1271238.1"/>
    <property type="molecule type" value="Genomic_DNA"/>
</dbReference>
<dbReference type="RefSeq" id="WP_310912770.1">
    <property type="nucleotide sequence ID" value="NZ_JAVLVT010000005.1"/>
</dbReference>
<proteinExistence type="inferred from homology"/>
<evidence type="ECO:0000313" key="7">
    <source>
        <dbReference type="EMBL" id="MDS1271238.1"/>
    </source>
</evidence>
<keyword evidence="3" id="KW-0813">Transport</keyword>
<dbReference type="PANTHER" id="PTHR30532:SF1">
    <property type="entry name" value="IRON(3+)-HYDROXAMATE-BINDING PROTEIN FHUD"/>
    <property type="match status" value="1"/>
</dbReference>
<comment type="caution">
    <text evidence="7">The sequence shown here is derived from an EMBL/GenBank/DDBJ whole genome shotgun (WGS) entry which is preliminary data.</text>
</comment>
<accession>A0ABU2H7F9</accession>
<feature type="chain" id="PRO_5045646286" evidence="5">
    <location>
        <begin position="34"/>
        <end position="333"/>
    </location>
</feature>
<organism evidence="7 8">
    <name type="scientific">Lipingzhangella rawalii</name>
    <dbReference type="NCBI Taxonomy" id="2055835"/>
    <lineage>
        <taxon>Bacteria</taxon>
        <taxon>Bacillati</taxon>
        <taxon>Actinomycetota</taxon>
        <taxon>Actinomycetes</taxon>
        <taxon>Streptosporangiales</taxon>
        <taxon>Nocardiopsidaceae</taxon>
        <taxon>Lipingzhangella</taxon>
    </lineage>
</organism>
<dbReference type="PROSITE" id="PS51257">
    <property type="entry name" value="PROKAR_LIPOPROTEIN"/>
    <property type="match status" value="1"/>
</dbReference>
<name>A0ABU2H7F9_9ACTN</name>
<dbReference type="PROSITE" id="PS50983">
    <property type="entry name" value="FE_B12_PBP"/>
    <property type="match status" value="1"/>
</dbReference>
<reference evidence="8" key="1">
    <citation type="submission" date="2023-07" db="EMBL/GenBank/DDBJ databases">
        <title>Novel species in the genus Lipingzhangella isolated from Sambhar Salt Lake.</title>
        <authorList>
            <person name="Jiya N."/>
            <person name="Kajale S."/>
            <person name="Sharma A."/>
        </authorList>
    </citation>
    <scope>NUCLEOTIDE SEQUENCE [LARGE SCALE GENOMIC DNA]</scope>
    <source>
        <strain evidence="8">LS1_29</strain>
    </source>
</reference>
<protein>
    <submittedName>
        <fullName evidence="7">Iron-siderophore ABC transporter substrate-binding protein</fullName>
    </submittedName>
</protein>
<evidence type="ECO:0000259" key="6">
    <source>
        <dbReference type="PROSITE" id="PS50983"/>
    </source>
</evidence>
<keyword evidence="4 5" id="KW-0732">Signal</keyword>
<gene>
    <name evidence="7" type="ORF">RIF23_13125</name>
</gene>
<evidence type="ECO:0000313" key="8">
    <source>
        <dbReference type="Proteomes" id="UP001250214"/>
    </source>
</evidence>
<evidence type="ECO:0000256" key="2">
    <source>
        <dbReference type="ARBA" id="ARBA00008814"/>
    </source>
</evidence>
<feature type="signal peptide" evidence="5">
    <location>
        <begin position="1"/>
        <end position="33"/>
    </location>
</feature>
<dbReference type="InterPro" id="IPR002491">
    <property type="entry name" value="ABC_transptr_periplasmic_BD"/>
</dbReference>
<sequence>MFHPSRPTPGPTRSLFAALIGCAVMLATGCGEAGTEENTAGDEGEFPRTVDHAMGETTLESEPDTVVALDTALLDAAIALEATVVGRTQYADGPELRDYLGQAGETYAGDSDIVGTLEAPDLAEIAALEPDVILSANVRHEDIYDQLSEIAPTVFTETVGAPWKENLELVATALGAEERATQLLADYDERTTELAEEIVAANGGAAPTVALGRFAGEPTMRLYGPDSFFGVIQQDLGLPGPPDAPEIPEDQIMAEISQEEILDIDADHIFVAQWQDGSGESAEQADTFTTNPLWGQLTGQQHDVDDRSWVSSTSILGAEAVLDDISELLVEQD</sequence>